<dbReference type="InterPro" id="IPR013785">
    <property type="entry name" value="Aldolase_TIM"/>
</dbReference>
<protein>
    <submittedName>
        <fullName evidence="6">Dihydrodipicolinate synthase family protein</fullName>
    </submittedName>
</protein>
<dbReference type="PRINTS" id="PR00146">
    <property type="entry name" value="DHPICSNTHASE"/>
</dbReference>
<evidence type="ECO:0000256" key="2">
    <source>
        <dbReference type="ARBA" id="ARBA00023270"/>
    </source>
</evidence>
<dbReference type="Gene3D" id="3.20.20.70">
    <property type="entry name" value="Aldolase class I"/>
    <property type="match status" value="1"/>
</dbReference>
<proteinExistence type="inferred from homology"/>
<dbReference type="SUPFAM" id="SSF51569">
    <property type="entry name" value="Aldolase"/>
    <property type="match status" value="1"/>
</dbReference>
<dbReference type="Proteomes" id="UP000612362">
    <property type="component" value="Unassembled WGS sequence"/>
</dbReference>
<evidence type="ECO:0000256" key="5">
    <source>
        <dbReference type="PIRSR" id="PIRSR001365-2"/>
    </source>
</evidence>
<keyword evidence="2" id="KW-0704">Schiff base</keyword>
<name>A0A8J3HXW6_9CHLR</name>
<dbReference type="EMBL" id="BNJF01000001">
    <property type="protein sequence ID" value="GHO42652.1"/>
    <property type="molecule type" value="Genomic_DNA"/>
</dbReference>
<feature type="binding site" evidence="5">
    <location>
        <position position="211"/>
    </location>
    <ligand>
        <name>pyruvate</name>
        <dbReference type="ChEBI" id="CHEBI:15361"/>
    </ligand>
</feature>
<dbReference type="GO" id="GO:0019262">
    <property type="term" value="P:N-acetylneuraminate catabolic process"/>
    <property type="evidence" value="ECO:0007669"/>
    <property type="project" value="TreeGrafter"/>
</dbReference>
<feature type="active site" description="Schiff-base intermediate with substrate" evidence="4">
    <location>
        <position position="167"/>
    </location>
</feature>
<dbReference type="PANTHER" id="PTHR42849:SF1">
    <property type="entry name" value="N-ACETYLNEURAMINATE LYASE"/>
    <property type="match status" value="1"/>
</dbReference>
<dbReference type="CDD" id="cd00408">
    <property type="entry name" value="DHDPS-like"/>
    <property type="match status" value="1"/>
</dbReference>
<dbReference type="SMART" id="SM01130">
    <property type="entry name" value="DHDPS"/>
    <property type="match status" value="1"/>
</dbReference>
<feature type="active site" description="Proton donor/acceptor" evidence="4">
    <location>
        <position position="139"/>
    </location>
</feature>
<evidence type="ECO:0000313" key="6">
    <source>
        <dbReference type="EMBL" id="GHO42652.1"/>
    </source>
</evidence>
<dbReference type="PROSITE" id="PS00666">
    <property type="entry name" value="DHDPS_2"/>
    <property type="match status" value="1"/>
</dbReference>
<dbReference type="PANTHER" id="PTHR42849">
    <property type="entry name" value="N-ACETYLNEURAMINATE LYASE"/>
    <property type="match status" value="1"/>
</dbReference>
<dbReference type="GO" id="GO:0008747">
    <property type="term" value="F:N-acetylneuraminate lyase activity"/>
    <property type="evidence" value="ECO:0007669"/>
    <property type="project" value="TreeGrafter"/>
</dbReference>
<sequence>MTHHLTRFIGVVPPLCTPMTTDFEVDIPSLERLIAFQLENGVHGLFVLGSSGEAAFLTDKQRATVIEVTVRNVAGQVPVLAGVIDMTTAQVLEHARLAKQAGVDALVVTAPFYTRISQAEIIEHFRILHHAVNIPLFAYDIPAAVHTKITRETMRTLADEHLICGIKDSSGDEANFRSLAMDMGPRNDIQVFTGSELLVDAALLMGANGCVPGLGNVDPAGYVRLYEAARSGDWQRARQEQERLYRLFEIVSVGTHRMGIGSSAMGAFKAALYLRGIIQTYITGRPSILLNKDEITRIRHIMQAAELLGA</sequence>
<gene>
    <name evidence="6" type="ORF">KSX_08150</name>
</gene>
<dbReference type="PIRSF" id="PIRSF001365">
    <property type="entry name" value="DHDPS"/>
    <property type="match status" value="1"/>
</dbReference>
<evidence type="ECO:0000256" key="4">
    <source>
        <dbReference type="PIRSR" id="PIRSR001365-1"/>
    </source>
</evidence>
<keyword evidence="1 3" id="KW-0456">Lyase</keyword>
<evidence type="ECO:0000313" key="7">
    <source>
        <dbReference type="Proteomes" id="UP000612362"/>
    </source>
</evidence>
<comment type="similarity">
    <text evidence="3">Belongs to the DapA family.</text>
</comment>
<dbReference type="InterPro" id="IPR020625">
    <property type="entry name" value="Schiff_base-form_aldolases_AS"/>
</dbReference>
<reference evidence="6" key="1">
    <citation type="submission" date="2020-10" db="EMBL/GenBank/DDBJ databases">
        <title>Taxonomic study of unclassified bacteria belonging to the class Ktedonobacteria.</title>
        <authorList>
            <person name="Yabe S."/>
            <person name="Wang C.M."/>
            <person name="Zheng Y."/>
            <person name="Sakai Y."/>
            <person name="Cavaletti L."/>
            <person name="Monciardini P."/>
            <person name="Donadio S."/>
        </authorList>
    </citation>
    <scope>NUCLEOTIDE SEQUENCE</scope>
    <source>
        <strain evidence="6">SOSP1-1</strain>
    </source>
</reference>
<keyword evidence="7" id="KW-1185">Reference proteome</keyword>
<dbReference type="AlphaFoldDB" id="A0A8J3HXW6"/>
<organism evidence="6 7">
    <name type="scientific">Ktedonospora formicarum</name>
    <dbReference type="NCBI Taxonomy" id="2778364"/>
    <lineage>
        <taxon>Bacteria</taxon>
        <taxon>Bacillati</taxon>
        <taxon>Chloroflexota</taxon>
        <taxon>Ktedonobacteria</taxon>
        <taxon>Ktedonobacterales</taxon>
        <taxon>Ktedonobacteraceae</taxon>
        <taxon>Ktedonospora</taxon>
    </lineage>
</organism>
<dbReference type="RefSeq" id="WP_220192171.1">
    <property type="nucleotide sequence ID" value="NZ_BNJF01000001.1"/>
</dbReference>
<evidence type="ECO:0000256" key="3">
    <source>
        <dbReference type="PIRNR" id="PIRNR001365"/>
    </source>
</evidence>
<comment type="caution">
    <text evidence="6">The sequence shown here is derived from an EMBL/GenBank/DDBJ whole genome shotgun (WGS) entry which is preliminary data.</text>
</comment>
<dbReference type="Pfam" id="PF00701">
    <property type="entry name" value="DHDPS"/>
    <property type="match status" value="1"/>
</dbReference>
<dbReference type="InterPro" id="IPR002220">
    <property type="entry name" value="DapA-like"/>
</dbReference>
<accession>A0A8J3HXW6</accession>
<dbReference type="GO" id="GO:0005829">
    <property type="term" value="C:cytosol"/>
    <property type="evidence" value="ECO:0007669"/>
    <property type="project" value="TreeGrafter"/>
</dbReference>
<evidence type="ECO:0000256" key="1">
    <source>
        <dbReference type="ARBA" id="ARBA00023239"/>
    </source>
</evidence>